<comment type="subunit">
    <text evidence="1">Component of the lipopolysaccharide transport and assembly complex.</text>
</comment>
<dbReference type="GO" id="GO:0009279">
    <property type="term" value="C:cell outer membrane"/>
    <property type="evidence" value="ECO:0007669"/>
    <property type="project" value="UniProtKB-SubCell"/>
</dbReference>
<keyword evidence="1" id="KW-0472">Membrane</keyword>
<name>E3I1T6_RHOVT</name>
<dbReference type="eggNOG" id="COG1452">
    <property type="taxonomic scope" value="Bacteria"/>
</dbReference>
<dbReference type="EMBL" id="CP002292">
    <property type="protein sequence ID" value="ADP70155.1"/>
    <property type="molecule type" value="Genomic_DNA"/>
</dbReference>
<feature type="signal peptide" evidence="1">
    <location>
        <begin position="1"/>
        <end position="22"/>
    </location>
</feature>
<comment type="subcellular location">
    <subcellularLocation>
        <location evidence="1">Cell outer membrane</location>
    </subcellularLocation>
</comment>
<feature type="domain" description="LPS-assembly protein LptD central" evidence="3">
    <location>
        <begin position="193"/>
        <end position="269"/>
    </location>
</feature>
<keyword evidence="5" id="KW-1185">Reference proteome</keyword>
<comment type="function">
    <text evidence="1">Involved in the assembly of lipopolysaccharide (LPS) at the surface of the outer membrane.</text>
</comment>
<dbReference type="Pfam" id="PF19838">
    <property type="entry name" value="LptD_2"/>
    <property type="match status" value="1"/>
</dbReference>
<organism evidence="4 5">
    <name type="scientific">Rhodomicrobium vannielii (strain ATCC 17100 / DSM 162 / LMG 4299 / NCIMB 10020 / ATH 3.1.1)</name>
    <dbReference type="NCBI Taxonomy" id="648757"/>
    <lineage>
        <taxon>Bacteria</taxon>
        <taxon>Pseudomonadati</taxon>
        <taxon>Pseudomonadota</taxon>
        <taxon>Alphaproteobacteria</taxon>
        <taxon>Hyphomicrobiales</taxon>
        <taxon>Hyphomicrobiaceae</taxon>
        <taxon>Rhodomicrobium</taxon>
    </lineage>
</organism>
<gene>
    <name evidence="1" type="primary">lptD</name>
    <name evidence="4" type="ordered locus">Rvan_0879</name>
</gene>
<keyword evidence="1" id="KW-0732">Signal</keyword>
<dbReference type="HAMAP" id="MF_01411">
    <property type="entry name" value="LPS_assembly_LptD"/>
    <property type="match status" value="1"/>
</dbReference>
<keyword evidence="1" id="KW-0998">Cell outer membrane</keyword>
<comment type="similarity">
    <text evidence="1">Belongs to the LptD family.</text>
</comment>
<feature type="chain" id="PRO_5009010761" description="LPS-assembly protein LptD" evidence="1">
    <location>
        <begin position="23"/>
        <end position="766"/>
    </location>
</feature>
<accession>E3I1T6</accession>
<evidence type="ECO:0000313" key="5">
    <source>
        <dbReference type="Proteomes" id="UP000001399"/>
    </source>
</evidence>
<evidence type="ECO:0000259" key="2">
    <source>
        <dbReference type="Pfam" id="PF04453"/>
    </source>
</evidence>
<feature type="domain" description="LptD C-terminal" evidence="2">
    <location>
        <begin position="300"/>
        <end position="656"/>
    </location>
</feature>
<dbReference type="InterPro" id="IPR020889">
    <property type="entry name" value="LipoPS_assembly_LptD"/>
</dbReference>
<dbReference type="PANTHER" id="PTHR30189">
    <property type="entry name" value="LPS-ASSEMBLY PROTEIN"/>
    <property type="match status" value="1"/>
</dbReference>
<dbReference type="Pfam" id="PF04453">
    <property type="entry name" value="LptD"/>
    <property type="match status" value="1"/>
</dbReference>
<dbReference type="InterPro" id="IPR050218">
    <property type="entry name" value="LptD"/>
</dbReference>
<dbReference type="STRING" id="648757.Rvan_0879"/>
<evidence type="ECO:0000256" key="1">
    <source>
        <dbReference type="HAMAP-Rule" id="MF_01411"/>
    </source>
</evidence>
<proteinExistence type="inferred from homology"/>
<dbReference type="InterPro" id="IPR007543">
    <property type="entry name" value="LptD_C"/>
</dbReference>
<dbReference type="GO" id="GO:0043165">
    <property type="term" value="P:Gram-negative-bacterium-type cell outer membrane assembly"/>
    <property type="evidence" value="ECO:0007669"/>
    <property type="project" value="UniProtKB-UniRule"/>
</dbReference>
<comment type="caution">
    <text evidence="1">Lacks conserved residue(s) required for the propagation of feature annotation.</text>
</comment>
<dbReference type="AlphaFoldDB" id="E3I1T6"/>
<dbReference type="PANTHER" id="PTHR30189:SF1">
    <property type="entry name" value="LPS-ASSEMBLY PROTEIN LPTD"/>
    <property type="match status" value="1"/>
</dbReference>
<dbReference type="OrthoDB" id="9760225at2"/>
<evidence type="ECO:0000313" key="4">
    <source>
        <dbReference type="EMBL" id="ADP70155.1"/>
    </source>
</evidence>
<dbReference type="KEGG" id="rva:Rvan_0879"/>
<sequence precursor="true">MPSKLLAAMLACLMCLGSSAYAQTPSNQTRGGETTVAKKVSPDKASPLLLQADDLVYDHRNNRVVARGNVEIYYDENILLADEVIYDKSANTLTAIGNVRLKEADGSVVNAERLTLSSNFRDGFIRSMKALTQDDSRIAASNAYRKDGKTVYENGVVTSCKPCEANPDRAPIWRIKATRVIQDKQDQNIYFEDTRFELFGVPIAWLPYFYVPDPSVKQRSGVLAPQYRHDTSTGYALTVPYYYAISPNYDLTLSPTFTTKAGYLMQADWRQRLWNGAYEVKLAGVYNDNANDFVGQRYWRGSVETKGEFELNKFWKFGWNAILESDDTFRRFYHIDSIYSTERVSSVYLTGMGERNYFNMSVSRYGNLGGQPYDYSTGDYLSNTGASWAYPSIDYNYVHDKPVFGGELKFDANVVALSSDERRTYTNNVVNPYFDRTDRIVTSAEWRRTLTDDLGQRFTPFVFGRGDIYSVSSFKDVSGDAGDSDTFTRQMVGGGLDYRYPFVAHTDTASHVIEPVGQIITRTNVSNNDRMPNVDSQSLVFDDTLLFDINKFSGYDRIETGTRANVGVQYTMQTYNGVSVRAVGGESFQVAGKNSYDPATGLYNTRSDYVVGGYVDYLNMFRFVTQFRLDESDFTVARQDYSAQVKLGIFEGALSYVAVAAQPLLGFDTAREEVAGFGAVKLTDEWTVFGDARYNLELSQFVRNSVGVQYADECFIYSVTYQRTFVEYSDLKPDTSVMVRIGIKGFGQQTTPSSIGDLSPEAASFR</sequence>
<protein>
    <recommendedName>
        <fullName evidence="1">LPS-assembly protein LptD</fullName>
    </recommendedName>
</protein>
<dbReference type="GO" id="GO:0015920">
    <property type="term" value="P:lipopolysaccharide transport"/>
    <property type="evidence" value="ECO:0007669"/>
    <property type="project" value="InterPro"/>
</dbReference>
<reference evidence="5" key="1">
    <citation type="journal article" date="2011" name="J. Bacteriol.">
        <title>Genome sequences of eight morphologically diverse alphaproteobacteria.</title>
        <authorList>
            <consortium name="US DOE Joint Genome Institute"/>
            <person name="Brown P.J."/>
            <person name="Kysela D.T."/>
            <person name="Buechlein A."/>
            <person name="Hemmerich C."/>
            <person name="Brun Y.V."/>
        </authorList>
    </citation>
    <scope>NUCLEOTIDE SEQUENCE [LARGE SCALE GENOMIC DNA]</scope>
    <source>
        <strain evidence="5">ATCC 17100 / ATH 3.1.1 / DSM 162 / LMG 4299</strain>
    </source>
</reference>
<dbReference type="Proteomes" id="UP000001399">
    <property type="component" value="Chromosome"/>
</dbReference>
<dbReference type="GO" id="GO:1990351">
    <property type="term" value="C:transporter complex"/>
    <property type="evidence" value="ECO:0007669"/>
    <property type="project" value="TreeGrafter"/>
</dbReference>
<dbReference type="InterPro" id="IPR045659">
    <property type="entry name" value="LptD_2"/>
</dbReference>
<dbReference type="HOGENOM" id="CLU_009039_3_0_5"/>
<evidence type="ECO:0000259" key="3">
    <source>
        <dbReference type="Pfam" id="PF19838"/>
    </source>
</evidence>